<dbReference type="Proteomes" id="UP000077177">
    <property type="component" value="Chromosome"/>
</dbReference>
<reference evidence="2" key="1">
    <citation type="submission" date="2015-01" db="EMBL/GenBank/DDBJ databases">
        <title>Flavisolibacter sp./LCS9/ whole genome sequencing.</title>
        <authorList>
            <person name="Kim M.K."/>
            <person name="Srinivasan S."/>
            <person name="Lee J.-J."/>
        </authorList>
    </citation>
    <scope>NUCLEOTIDE SEQUENCE [LARGE SCALE GENOMIC DNA]</scope>
    <source>
        <strain evidence="2">LCS9</strain>
    </source>
</reference>
<sequence length="79" mass="8841">MATLNRILVLNTLIKHETLTLTDIGKEENLGMIPNKQHLQFILEELGESGYIQKLNGAMVSTYTITDKGIAEGERLKEV</sequence>
<dbReference type="AlphaFoldDB" id="A0A172TVV3"/>
<organism evidence="1 2">
    <name type="scientific">Flavisolibacter tropicus</name>
    <dbReference type="NCBI Taxonomy" id="1492898"/>
    <lineage>
        <taxon>Bacteria</taxon>
        <taxon>Pseudomonadati</taxon>
        <taxon>Bacteroidota</taxon>
        <taxon>Chitinophagia</taxon>
        <taxon>Chitinophagales</taxon>
        <taxon>Chitinophagaceae</taxon>
        <taxon>Flavisolibacter</taxon>
    </lineage>
</organism>
<name>A0A172TVV3_9BACT</name>
<dbReference type="STRING" id="1492898.SY85_10825"/>
<dbReference type="KEGG" id="fla:SY85_10825"/>
<gene>
    <name evidence="1" type="ORF">SY85_10825</name>
</gene>
<accession>A0A172TVV3</accession>
<evidence type="ECO:0008006" key="3">
    <source>
        <dbReference type="Google" id="ProtNLM"/>
    </source>
</evidence>
<evidence type="ECO:0000313" key="1">
    <source>
        <dbReference type="EMBL" id="ANE50923.1"/>
    </source>
</evidence>
<dbReference type="InterPro" id="IPR036390">
    <property type="entry name" value="WH_DNA-bd_sf"/>
</dbReference>
<dbReference type="EMBL" id="CP011390">
    <property type="protein sequence ID" value="ANE50923.1"/>
    <property type="molecule type" value="Genomic_DNA"/>
</dbReference>
<evidence type="ECO:0000313" key="2">
    <source>
        <dbReference type="Proteomes" id="UP000077177"/>
    </source>
</evidence>
<proteinExistence type="predicted"/>
<dbReference type="RefSeq" id="WP_066404386.1">
    <property type="nucleotide sequence ID" value="NZ_CP011390.1"/>
</dbReference>
<dbReference type="SUPFAM" id="SSF46785">
    <property type="entry name" value="Winged helix' DNA-binding domain"/>
    <property type="match status" value="1"/>
</dbReference>
<keyword evidence="2" id="KW-1185">Reference proteome</keyword>
<dbReference type="OrthoDB" id="853706at2"/>
<protein>
    <recommendedName>
        <fullName evidence="3">ArnR1-like winged helix-turn-helix domain-containing protein</fullName>
    </recommendedName>
</protein>
<reference evidence="1 2" key="2">
    <citation type="journal article" date="2016" name="Int. J. Syst. Evol. Microbiol.">
        <title>Flavisolibacter tropicus sp. nov., isolated from tropical soil.</title>
        <authorList>
            <person name="Lee J.J."/>
            <person name="Kang M.S."/>
            <person name="Kim G.S."/>
            <person name="Lee C.S."/>
            <person name="Lim S."/>
            <person name="Lee J."/>
            <person name="Roh S.H."/>
            <person name="Kang H."/>
            <person name="Ha J.M."/>
            <person name="Bae S."/>
            <person name="Jung H.Y."/>
            <person name="Kim M.K."/>
        </authorList>
    </citation>
    <scope>NUCLEOTIDE SEQUENCE [LARGE SCALE GENOMIC DNA]</scope>
    <source>
        <strain evidence="1 2">LCS9</strain>
    </source>
</reference>